<accession>J9DMQ8</accession>
<organism evidence="1 2">
    <name type="scientific">Edhazardia aedis (strain USNM 41457)</name>
    <name type="common">Microsporidian parasite</name>
    <dbReference type="NCBI Taxonomy" id="1003232"/>
    <lineage>
        <taxon>Eukaryota</taxon>
        <taxon>Fungi</taxon>
        <taxon>Fungi incertae sedis</taxon>
        <taxon>Microsporidia</taxon>
        <taxon>Edhazardia</taxon>
    </lineage>
</organism>
<dbReference type="VEuPathDB" id="MicrosporidiaDB:EDEG_02975"/>
<evidence type="ECO:0000313" key="1">
    <source>
        <dbReference type="EMBL" id="EJW02617.1"/>
    </source>
</evidence>
<proteinExistence type="predicted"/>
<dbReference type="InParanoid" id="J9DMQ8"/>
<dbReference type="EMBL" id="AFBI03000063">
    <property type="protein sequence ID" value="EJW02617.1"/>
    <property type="molecule type" value="Genomic_DNA"/>
</dbReference>
<sequence>MLFTTLFYFFRQYKSIALREEIYGIDDIEKCSVLTGKYVIRLRIAAEEQVLISLSQLNNAPNISPGQLIINAQAYFGSIVRDLNIFLRPFGVEIRPDFGQLLLENFQDGYEFAECRRQGTIMKKVKSMINMFKERIFMQNTFRLFVFFCPYFDPKTKFWSYGEDFGACGKILGVLYHHPMRMREVIIDNILKAIGGGINSEDIDLDTFNRGLCDFTRSCFSITGNSMGSYMPGEQNVLHAATYHNYIPYESMVRFWPYIYP</sequence>
<dbReference type="Proteomes" id="UP000003163">
    <property type="component" value="Unassembled WGS sequence"/>
</dbReference>
<comment type="caution">
    <text evidence="1">The sequence shown here is derived from an EMBL/GenBank/DDBJ whole genome shotgun (WGS) entry which is preliminary data.</text>
</comment>
<dbReference type="AlphaFoldDB" id="J9DMQ8"/>
<dbReference type="OrthoDB" id="2201090at2759"/>
<keyword evidence="2" id="KW-1185">Reference proteome</keyword>
<gene>
    <name evidence="1" type="ORF">EDEG_02975</name>
</gene>
<evidence type="ECO:0000313" key="2">
    <source>
        <dbReference type="Proteomes" id="UP000003163"/>
    </source>
</evidence>
<name>J9DMQ8_EDHAE</name>
<dbReference type="HOGENOM" id="CLU_1065691_0_0_1"/>
<reference evidence="2" key="2">
    <citation type="submission" date="2015-07" db="EMBL/GenBank/DDBJ databases">
        <title>Contrasting host-pathogen interactions and genome evolution in two generalist and specialist microsporidian pathogens of mosquitoes.</title>
        <authorList>
            <consortium name="The Broad Institute Genomics Platform"/>
            <consortium name="The Broad Institute Genome Sequencing Center for Infectious Disease"/>
            <person name="Cuomo C.A."/>
            <person name="Sanscrainte N.D."/>
            <person name="Goldberg J.M."/>
            <person name="Heiman D."/>
            <person name="Young S."/>
            <person name="Zeng Q."/>
            <person name="Becnel J.J."/>
            <person name="Birren B.W."/>
        </authorList>
    </citation>
    <scope>NUCLEOTIDE SEQUENCE [LARGE SCALE GENOMIC DNA]</scope>
    <source>
        <strain evidence="2">USNM 41457</strain>
    </source>
</reference>
<reference evidence="1 2" key="1">
    <citation type="submission" date="2011-08" db="EMBL/GenBank/DDBJ databases">
        <authorList>
            <person name="Liu Z.J."/>
            <person name="Shi F.L."/>
            <person name="Lu J.Q."/>
            <person name="Li M."/>
            <person name="Wang Z.L."/>
        </authorList>
    </citation>
    <scope>NUCLEOTIDE SEQUENCE [LARGE SCALE GENOMIC DNA]</scope>
    <source>
        <strain evidence="1 2">USNM 41457</strain>
    </source>
</reference>
<protein>
    <submittedName>
        <fullName evidence="1">Uncharacterized protein</fullName>
    </submittedName>
</protein>